<evidence type="ECO:0000313" key="5">
    <source>
        <dbReference type="Proteomes" id="UP000240621"/>
    </source>
</evidence>
<comment type="caution">
    <text evidence="4">The sequence shown here is derived from an EMBL/GenBank/DDBJ whole genome shotgun (WGS) entry which is preliminary data.</text>
</comment>
<evidence type="ECO:0000256" key="2">
    <source>
        <dbReference type="SAM" id="Phobius"/>
    </source>
</evidence>
<gene>
    <name evidence="4" type="ORF">CLV93_104334</name>
    <name evidence="3" type="ORF">JCM18694_19630</name>
</gene>
<keyword evidence="2" id="KW-0472">Membrane</keyword>
<evidence type="ECO:0000313" key="6">
    <source>
        <dbReference type="Proteomes" id="UP000396862"/>
    </source>
</evidence>
<dbReference type="EMBL" id="BLAU01000001">
    <property type="protein sequence ID" value="GET21717.1"/>
    <property type="molecule type" value="Genomic_DNA"/>
</dbReference>
<evidence type="ECO:0000313" key="3">
    <source>
        <dbReference type="EMBL" id="GET21717.1"/>
    </source>
</evidence>
<keyword evidence="1" id="KW-0175">Coiled coil</keyword>
<keyword evidence="6" id="KW-1185">Reference proteome</keyword>
<evidence type="ECO:0000256" key="1">
    <source>
        <dbReference type="SAM" id="Coils"/>
    </source>
</evidence>
<protein>
    <submittedName>
        <fullName evidence="4">YtxH-like protein</fullName>
    </submittedName>
</protein>
<dbReference type="OrthoDB" id="1082761at2"/>
<dbReference type="PANTHER" id="PTHR35792">
    <property type="entry name" value="GENERAL STRESS PROTEIN"/>
    <property type="match status" value="1"/>
</dbReference>
<feature type="coiled-coil region" evidence="1">
    <location>
        <begin position="42"/>
        <end position="91"/>
    </location>
</feature>
<organism evidence="4 5">
    <name type="scientific">Prolixibacter denitrificans</name>
    <dbReference type="NCBI Taxonomy" id="1541063"/>
    <lineage>
        <taxon>Bacteria</taxon>
        <taxon>Pseudomonadati</taxon>
        <taxon>Bacteroidota</taxon>
        <taxon>Bacteroidia</taxon>
        <taxon>Marinilabiliales</taxon>
        <taxon>Prolixibacteraceae</taxon>
        <taxon>Prolixibacter</taxon>
    </lineage>
</organism>
<accession>A0A2P8CEJ9</accession>
<feature type="transmembrane region" description="Helical" evidence="2">
    <location>
        <begin position="6"/>
        <end position="27"/>
    </location>
</feature>
<dbReference type="RefSeq" id="WP_106542186.1">
    <property type="nucleotide sequence ID" value="NZ_BLAU01000001.1"/>
</dbReference>
<name>A0A2P8CEJ9_9BACT</name>
<dbReference type="PANTHER" id="PTHR35792:SF1">
    <property type="entry name" value="SLL0268 PROTEIN"/>
    <property type="match status" value="1"/>
</dbReference>
<dbReference type="Pfam" id="PF12732">
    <property type="entry name" value="YtxH"/>
    <property type="match status" value="1"/>
</dbReference>
<keyword evidence="2" id="KW-0812">Transmembrane</keyword>
<dbReference type="Proteomes" id="UP000396862">
    <property type="component" value="Unassembled WGS sequence"/>
</dbReference>
<dbReference type="InterPro" id="IPR024623">
    <property type="entry name" value="YtxH"/>
</dbReference>
<sequence>MDKFGYGLLGTFVIGAVVGASVGLLFAPQKGEDTRKWIGDKLNDLEGEVEAMGRKLKTQESKAEETLNKKIQDLEKQLGDLLKKSKTAESK</sequence>
<reference evidence="3 6" key="2">
    <citation type="submission" date="2019-10" db="EMBL/GenBank/DDBJ databases">
        <title>Prolixibacter strains distinguished by the presence of nitrate reductase genes were adept at nitrate-dependent anaerobic corrosion of metallic iron and carbon steel.</title>
        <authorList>
            <person name="Iino T."/>
            <person name="Shono N."/>
            <person name="Ito K."/>
            <person name="Nakamura R."/>
            <person name="Sueoka K."/>
            <person name="Harayama S."/>
            <person name="Ohkuma M."/>
        </authorList>
    </citation>
    <scope>NUCLEOTIDE SEQUENCE [LARGE SCALE GENOMIC DNA]</scope>
    <source>
        <strain evidence="3 6">MIC1-1</strain>
    </source>
</reference>
<reference evidence="4 5" key="1">
    <citation type="submission" date="2018-03" db="EMBL/GenBank/DDBJ databases">
        <title>Genomic Encyclopedia of Archaeal and Bacterial Type Strains, Phase II (KMG-II): from individual species to whole genera.</title>
        <authorList>
            <person name="Goeker M."/>
        </authorList>
    </citation>
    <scope>NUCLEOTIDE SEQUENCE [LARGE SCALE GENOMIC DNA]</scope>
    <source>
        <strain evidence="4 5">DSM 27267</strain>
    </source>
</reference>
<dbReference type="Proteomes" id="UP000240621">
    <property type="component" value="Unassembled WGS sequence"/>
</dbReference>
<dbReference type="InterPro" id="IPR052928">
    <property type="entry name" value="Desiccation-related_membrane"/>
</dbReference>
<keyword evidence="2" id="KW-1133">Transmembrane helix</keyword>
<dbReference type="AlphaFoldDB" id="A0A2P8CEJ9"/>
<dbReference type="EMBL" id="PYGC01000004">
    <property type="protein sequence ID" value="PSK83403.1"/>
    <property type="molecule type" value="Genomic_DNA"/>
</dbReference>
<proteinExistence type="predicted"/>
<evidence type="ECO:0000313" key="4">
    <source>
        <dbReference type="EMBL" id="PSK83403.1"/>
    </source>
</evidence>